<feature type="compositionally biased region" description="Basic and acidic residues" evidence="1">
    <location>
        <begin position="40"/>
        <end position="56"/>
    </location>
</feature>
<feature type="compositionally biased region" description="Low complexity" evidence="1">
    <location>
        <begin position="365"/>
        <end position="386"/>
    </location>
</feature>
<feature type="compositionally biased region" description="Basic and acidic residues" evidence="1">
    <location>
        <begin position="388"/>
        <end position="409"/>
    </location>
</feature>
<evidence type="ECO:0000256" key="1">
    <source>
        <dbReference type="SAM" id="MobiDB-lite"/>
    </source>
</evidence>
<organism evidence="2 3">
    <name type="scientific">Agrocybe pediades</name>
    <dbReference type="NCBI Taxonomy" id="84607"/>
    <lineage>
        <taxon>Eukaryota</taxon>
        <taxon>Fungi</taxon>
        <taxon>Dikarya</taxon>
        <taxon>Basidiomycota</taxon>
        <taxon>Agaricomycotina</taxon>
        <taxon>Agaricomycetes</taxon>
        <taxon>Agaricomycetidae</taxon>
        <taxon>Agaricales</taxon>
        <taxon>Agaricineae</taxon>
        <taxon>Strophariaceae</taxon>
        <taxon>Agrocybe</taxon>
    </lineage>
</organism>
<feature type="region of interest" description="Disordered" evidence="1">
    <location>
        <begin position="217"/>
        <end position="493"/>
    </location>
</feature>
<feature type="compositionally biased region" description="Pro residues" evidence="1">
    <location>
        <begin position="173"/>
        <end position="189"/>
    </location>
</feature>
<feature type="region of interest" description="Disordered" evidence="1">
    <location>
        <begin position="1"/>
        <end position="204"/>
    </location>
</feature>
<dbReference type="Proteomes" id="UP000521872">
    <property type="component" value="Unassembled WGS sequence"/>
</dbReference>
<evidence type="ECO:0000313" key="2">
    <source>
        <dbReference type="EMBL" id="KAF4620308.1"/>
    </source>
</evidence>
<dbReference type="EMBL" id="JAACJL010000015">
    <property type="protein sequence ID" value="KAF4620308.1"/>
    <property type="molecule type" value="Genomic_DNA"/>
</dbReference>
<feature type="compositionally biased region" description="Acidic residues" evidence="1">
    <location>
        <begin position="288"/>
        <end position="297"/>
    </location>
</feature>
<evidence type="ECO:0000313" key="3">
    <source>
        <dbReference type="Proteomes" id="UP000521872"/>
    </source>
</evidence>
<feature type="compositionally biased region" description="Low complexity" evidence="1">
    <location>
        <begin position="190"/>
        <end position="199"/>
    </location>
</feature>
<name>A0A8H4VS17_9AGAR</name>
<keyword evidence="3" id="KW-1185">Reference proteome</keyword>
<feature type="compositionally biased region" description="Polar residues" evidence="1">
    <location>
        <begin position="1"/>
        <end position="15"/>
    </location>
</feature>
<feature type="compositionally biased region" description="Acidic residues" evidence="1">
    <location>
        <begin position="482"/>
        <end position="491"/>
    </location>
</feature>
<gene>
    <name evidence="2" type="ORF">D9613_001080</name>
</gene>
<feature type="compositionally biased region" description="Basic and acidic residues" evidence="1">
    <location>
        <begin position="259"/>
        <end position="274"/>
    </location>
</feature>
<comment type="caution">
    <text evidence="2">The sequence shown here is derived from an EMBL/GenBank/DDBJ whole genome shotgun (WGS) entry which is preliminary data.</text>
</comment>
<feature type="compositionally biased region" description="Low complexity" evidence="1">
    <location>
        <begin position="238"/>
        <end position="251"/>
    </location>
</feature>
<reference evidence="2 3" key="1">
    <citation type="submission" date="2019-12" db="EMBL/GenBank/DDBJ databases">
        <authorList>
            <person name="Floudas D."/>
            <person name="Bentzer J."/>
            <person name="Ahren D."/>
            <person name="Johansson T."/>
            <person name="Persson P."/>
            <person name="Tunlid A."/>
        </authorList>
    </citation>
    <scope>NUCLEOTIDE SEQUENCE [LARGE SCALE GENOMIC DNA]</scope>
    <source>
        <strain evidence="2 3">CBS 102.39</strain>
    </source>
</reference>
<accession>A0A8H4VS17</accession>
<proteinExistence type="predicted"/>
<feature type="compositionally biased region" description="Acidic residues" evidence="1">
    <location>
        <begin position="321"/>
        <end position="330"/>
    </location>
</feature>
<protein>
    <submittedName>
        <fullName evidence="2">Uncharacterized protein</fullName>
    </submittedName>
</protein>
<dbReference type="AlphaFoldDB" id="A0A8H4VS17"/>
<sequence length="520" mass="56605">MPKIRSGNTIRSQGENAPAPPPPTSTRNTRAGSARISTRRRNENENGNDSEKENVGRRASRTTGPQTRARGPALGVIATTNTPLVTATTSGKGKLGEKAVKKTAAKGQGKPTAAPIEQKKLPLQDITAEFLPAFAATNRGQDVEGPANEPSPGAESANPVAAANLPSELRSPLPQPPVKFTSPLPPSSPPSESDPISSPFRKPRSAVPALYDSFALPSTHSIPQEPYDPWQEFDDARAASQASSGNASSASDPFGFVSLERKLKSEREHERERQATAAAARSGPDPELGQDDLEDLDNLLVADTSSPRPVGLRRLKRTNDDAELADDNAEDAALPNVSHFQTPPTPHKDKQKRRRLSHEGHDIFSPCSSSIGSSPSPVKKSASKTPYTRKDPLDEFNEALEHRDLEVHNSLKKKKPTEVVDPDAVSMNLRTRTKRQTEDNDNAGVASDDDAADAKRRTASNSRARGTKKAASKPKNEKPAANEDDEEDLDEKWERERQDRLEYFKRLEGYQVEKEDVYII</sequence>
<feature type="compositionally biased region" description="Low complexity" evidence="1">
    <location>
        <begin position="79"/>
        <end position="89"/>
    </location>
</feature>